<dbReference type="InterPro" id="IPR029044">
    <property type="entry name" value="Nucleotide-diphossugar_trans"/>
</dbReference>
<comment type="subcellular location">
    <subcellularLocation>
        <location evidence="1">Cell membrane</location>
    </subcellularLocation>
</comment>
<keyword evidence="4 7" id="KW-0808">Transferase</keyword>
<dbReference type="PANTHER" id="PTHR43646:SF2">
    <property type="entry name" value="GLYCOSYLTRANSFERASE 2-LIKE DOMAIN-CONTAINING PROTEIN"/>
    <property type="match status" value="1"/>
</dbReference>
<dbReference type="Gene3D" id="3.90.550.10">
    <property type="entry name" value="Spore Coat Polysaccharide Biosynthesis Protein SpsA, Chain A"/>
    <property type="match status" value="1"/>
</dbReference>
<dbReference type="PANTHER" id="PTHR43646">
    <property type="entry name" value="GLYCOSYLTRANSFERASE"/>
    <property type="match status" value="1"/>
</dbReference>
<gene>
    <name evidence="7" type="ORF">VC82_123</name>
</gene>
<keyword evidence="8" id="KW-1185">Reference proteome</keyword>
<organism evidence="7 8">
    <name type="scientific">Flagellimonas lutaonensis</name>
    <dbReference type="NCBI Taxonomy" id="516051"/>
    <lineage>
        <taxon>Bacteria</taxon>
        <taxon>Pseudomonadati</taxon>
        <taxon>Bacteroidota</taxon>
        <taxon>Flavobacteriia</taxon>
        <taxon>Flavobacteriales</taxon>
        <taxon>Flavobacteriaceae</taxon>
        <taxon>Flagellimonas</taxon>
    </lineage>
</organism>
<dbReference type="STRING" id="516051.VC82_123"/>
<dbReference type="OrthoDB" id="9810303at2"/>
<dbReference type="HOGENOM" id="CLU_025996_17_3_10"/>
<keyword evidence="5" id="KW-0472">Membrane</keyword>
<dbReference type="RefSeq" id="WP_052698843.1">
    <property type="nucleotide sequence ID" value="NZ_CP011071.1"/>
</dbReference>
<dbReference type="Proteomes" id="UP000032726">
    <property type="component" value="Chromosome"/>
</dbReference>
<dbReference type="AlphaFoldDB" id="A0A0D5YNB6"/>
<evidence type="ECO:0000256" key="3">
    <source>
        <dbReference type="ARBA" id="ARBA00022676"/>
    </source>
</evidence>
<keyword evidence="2" id="KW-1003">Cell membrane</keyword>
<evidence type="ECO:0000259" key="6">
    <source>
        <dbReference type="Pfam" id="PF00535"/>
    </source>
</evidence>
<reference evidence="7 8" key="1">
    <citation type="submission" date="2015-03" db="EMBL/GenBank/DDBJ databases">
        <title>Complete genome sequence of Muricauda lutaonensis CC-HSB-11T, isolated from a coastal hot spring.</title>
        <authorList>
            <person name="Kim K.M."/>
        </authorList>
    </citation>
    <scope>NUCLEOTIDE SEQUENCE [LARGE SCALE GENOMIC DNA]</scope>
    <source>
        <strain evidence="7 8">CC-HSB-11</strain>
    </source>
</reference>
<evidence type="ECO:0000256" key="1">
    <source>
        <dbReference type="ARBA" id="ARBA00004236"/>
    </source>
</evidence>
<dbReference type="KEGG" id="mlt:VC82_123"/>
<sequence>MISIIIPVYNEKNNLEKLLPHLSNLAVGHEVEIIVSKGVCAVDYLPIVNSVPNAKQVAEPKKGRAVQMNAGAAAAKGAILAFLHADVWPPQGFFDDILKTLSSGYDAGFFSYRFDKDSFFLNINASFTKKDGIFTGGGDQCLFIKKSIFNGLGGFDEEQVLMEDFEFFRRMKAKRVRYKIVANDLIVSARKYENNSYLRINLTNLLLVVLFKMGYPPHKLKNVHDRLLRIPYRKQRA</sequence>
<dbReference type="InterPro" id="IPR026461">
    <property type="entry name" value="Trfase_2_rSAM/seldom_assoc"/>
</dbReference>
<evidence type="ECO:0000256" key="2">
    <source>
        <dbReference type="ARBA" id="ARBA00022475"/>
    </source>
</evidence>
<dbReference type="NCBIfam" id="TIGR04283">
    <property type="entry name" value="glyco_like_mftF"/>
    <property type="match status" value="1"/>
</dbReference>
<dbReference type="GO" id="GO:0005886">
    <property type="term" value="C:plasma membrane"/>
    <property type="evidence" value="ECO:0007669"/>
    <property type="project" value="UniProtKB-SubCell"/>
</dbReference>
<accession>A0A0D5YNB6</accession>
<dbReference type="EMBL" id="CP011071">
    <property type="protein sequence ID" value="AKA33815.1"/>
    <property type="molecule type" value="Genomic_DNA"/>
</dbReference>
<dbReference type="PATRIC" id="fig|516051.4.peg.127"/>
<dbReference type="GO" id="GO:0016757">
    <property type="term" value="F:glycosyltransferase activity"/>
    <property type="evidence" value="ECO:0007669"/>
    <property type="project" value="UniProtKB-KW"/>
</dbReference>
<name>A0A0D5YNB6_9FLAO</name>
<evidence type="ECO:0000313" key="8">
    <source>
        <dbReference type="Proteomes" id="UP000032726"/>
    </source>
</evidence>
<dbReference type="SUPFAM" id="SSF53448">
    <property type="entry name" value="Nucleotide-diphospho-sugar transferases"/>
    <property type="match status" value="1"/>
</dbReference>
<evidence type="ECO:0000256" key="4">
    <source>
        <dbReference type="ARBA" id="ARBA00022679"/>
    </source>
</evidence>
<evidence type="ECO:0000313" key="7">
    <source>
        <dbReference type="EMBL" id="AKA33815.1"/>
    </source>
</evidence>
<keyword evidence="3" id="KW-0328">Glycosyltransferase</keyword>
<dbReference type="InterPro" id="IPR001173">
    <property type="entry name" value="Glyco_trans_2-like"/>
</dbReference>
<feature type="domain" description="Glycosyltransferase 2-like" evidence="6">
    <location>
        <begin position="3"/>
        <end position="126"/>
    </location>
</feature>
<evidence type="ECO:0000256" key="5">
    <source>
        <dbReference type="ARBA" id="ARBA00023136"/>
    </source>
</evidence>
<dbReference type="Pfam" id="PF00535">
    <property type="entry name" value="Glycos_transf_2"/>
    <property type="match status" value="1"/>
</dbReference>
<proteinExistence type="predicted"/>
<protein>
    <submittedName>
        <fullName evidence="7">Glycosyl transferase</fullName>
    </submittedName>
</protein>